<dbReference type="PANTHER" id="PTHR44846">
    <property type="entry name" value="MANNOSYL-D-GLYCERATE TRANSPORT/METABOLISM SYSTEM REPRESSOR MNGR-RELATED"/>
    <property type="match status" value="1"/>
</dbReference>
<accession>A0A1C9W5U1</accession>
<dbReference type="Gene3D" id="1.10.10.10">
    <property type="entry name" value="Winged helix-like DNA-binding domain superfamily/Winged helix DNA-binding domain"/>
    <property type="match status" value="1"/>
</dbReference>
<dbReference type="AlphaFoldDB" id="A0A1C9W5U1"/>
<dbReference type="GO" id="GO:0003677">
    <property type="term" value="F:DNA binding"/>
    <property type="evidence" value="ECO:0007669"/>
    <property type="project" value="UniProtKB-KW"/>
</dbReference>
<keyword evidence="6" id="KW-1185">Reference proteome</keyword>
<dbReference type="InterPro" id="IPR036388">
    <property type="entry name" value="WH-like_DNA-bd_sf"/>
</dbReference>
<dbReference type="InterPro" id="IPR050679">
    <property type="entry name" value="Bact_HTH_transcr_reg"/>
</dbReference>
<dbReference type="EMBL" id="CP014143">
    <property type="protein sequence ID" value="AOS96503.1"/>
    <property type="molecule type" value="Genomic_DNA"/>
</dbReference>
<dbReference type="STRING" id="1769779.AUP74_01038"/>
<dbReference type="InterPro" id="IPR036390">
    <property type="entry name" value="WH_DNA-bd_sf"/>
</dbReference>
<dbReference type="InterPro" id="IPR000524">
    <property type="entry name" value="Tscrpt_reg_HTH_GntR"/>
</dbReference>
<keyword evidence="1" id="KW-0805">Transcription regulation</keyword>
<dbReference type="GO" id="GO:0003700">
    <property type="term" value="F:DNA-binding transcription factor activity"/>
    <property type="evidence" value="ECO:0007669"/>
    <property type="project" value="InterPro"/>
</dbReference>
<protein>
    <submittedName>
        <fullName evidence="5">HTH-type transcriptional repressor DasR</fullName>
    </submittedName>
</protein>
<dbReference type="PRINTS" id="PR00035">
    <property type="entry name" value="HTHGNTR"/>
</dbReference>
<evidence type="ECO:0000313" key="6">
    <source>
        <dbReference type="Proteomes" id="UP000095672"/>
    </source>
</evidence>
<dbReference type="KEGG" id="micc:AUP74_01038"/>
<dbReference type="InterPro" id="IPR028978">
    <property type="entry name" value="Chorismate_lyase_/UTRA_dom_sf"/>
</dbReference>
<dbReference type="Gene3D" id="3.40.1410.10">
    <property type="entry name" value="Chorismate lyase-like"/>
    <property type="match status" value="1"/>
</dbReference>
<gene>
    <name evidence="5" type="primary">dasR</name>
    <name evidence="5" type="ORF">AUP74_01038</name>
</gene>
<keyword evidence="3" id="KW-0804">Transcription</keyword>
<dbReference type="InterPro" id="IPR011663">
    <property type="entry name" value="UTRA"/>
</dbReference>
<evidence type="ECO:0000256" key="2">
    <source>
        <dbReference type="ARBA" id="ARBA00023125"/>
    </source>
</evidence>
<dbReference type="Proteomes" id="UP000095672">
    <property type="component" value="Chromosome"/>
</dbReference>
<organism evidence="5 6">
    <name type="scientific">Microbulbifer aggregans</name>
    <dbReference type="NCBI Taxonomy" id="1769779"/>
    <lineage>
        <taxon>Bacteria</taxon>
        <taxon>Pseudomonadati</taxon>
        <taxon>Pseudomonadota</taxon>
        <taxon>Gammaproteobacteria</taxon>
        <taxon>Cellvibrionales</taxon>
        <taxon>Microbulbiferaceae</taxon>
        <taxon>Microbulbifer</taxon>
    </lineage>
</organism>
<dbReference type="SUPFAM" id="SSF46785">
    <property type="entry name" value="Winged helix' DNA-binding domain"/>
    <property type="match status" value="1"/>
</dbReference>
<proteinExistence type="predicted"/>
<dbReference type="SMART" id="SM00345">
    <property type="entry name" value="HTH_GNTR"/>
    <property type="match status" value="1"/>
</dbReference>
<dbReference type="PATRIC" id="fig|1769779.3.peg.1060"/>
<sequence length="245" mass="27671">MGMTRKQQQLHRQLLDIIDQQAPGTRLPGERELSEQLGVSRDTLRRALKHLETLHRVEIRQGAGIFVKAQPLASQLKLMSFSEEMQQLGLTPSNRLLFNDVVQADVKLASKMNVAPGAELFLVRRLRLADGEPVAIERVYLPKATFPELAIQQLSSGSLYSLLHDQYEMVVDQASQEISATVVDEEEADLLQIPAFSPALLAERTVYDEEGRIIELAKSLYRADRYRFNVLVQRNGTRLATVYES</sequence>
<dbReference type="Pfam" id="PF07702">
    <property type="entry name" value="UTRA"/>
    <property type="match status" value="1"/>
</dbReference>
<name>A0A1C9W5U1_9GAMM</name>
<feature type="domain" description="HTH gntR-type" evidence="4">
    <location>
        <begin position="3"/>
        <end position="70"/>
    </location>
</feature>
<dbReference type="Pfam" id="PF00392">
    <property type="entry name" value="GntR"/>
    <property type="match status" value="1"/>
</dbReference>
<dbReference type="CDD" id="cd07377">
    <property type="entry name" value="WHTH_GntR"/>
    <property type="match status" value="1"/>
</dbReference>
<dbReference type="GO" id="GO:0045892">
    <property type="term" value="P:negative regulation of DNA-templated transcription"/>
    <property type="evidence" value="ECO:0007669"/>
    <property type="project" value="TreeGrafter"/>
</dbReference>
<keyword evidence="2" id="KW-0238">DNA-binding</keyword>
<dbReference type="PANTHER" id="PTHR44846:SF1">
    <property type="entry name" value="MANNOSYL-D-GLYCERATE TRANSPORT_METABOLISM SYSTEM REPRESSOR MNGR-RELATED"/>
    <property type="match status" value="1"/>
</dbReference>
<evidence type="ECO:0000256" key="3">
    <source>
        <dbReference type="ARBA" id="ARBA00023163"/>
    </source>
</evidence>
<dbReference type="SUPFAM" id="SSF64288">
    <property type="entry name" value="Chorismate lyase-like"/>
    <property type="match status" value="1"/>
</dbReference>
<reference evidence="6" key="1">
    <citation type="submission" date="2016-01" db="EMBL/GenBank/DDBJ databases">
        <title>Complete genome sequence of Microbulbifer sp. CCB-MM1, a halophile isolated from Matang Mangrove Forest, Perak.</title>
        <authorList>
            <person name="Moh T.H."/>
            <person name="Dinesh B."/>
            <person name="Lau N.-S."/>
            <person name="Go F."/>
            <person name="Alexander Chong S.-C."/>
        </authorList>
    </citation>
    <scope>NUCLEOTIDE SEQUENCE [LARGE SCALE GENOMIC DNA]</scope>
    <source>
        <strain evidence="6">CCB-MM1</strain>
    </source>
</reference>
<dbReference type="SMART" id="SM00866">
    <property type="entry name" value="UTRA"/>
    <property type="match status" value="1"/>
</dbReference>
<dbReference type="PROSITE" id="PS50949">
    <property type="entry name" value="HTH_GNTR"/>
    <property type="match status" value="1"/>
</dbReference>
<evidence type="ECO:0000256" key="1">
    <source>
        <dbReference type="ARBA" id="ARBA00023015"/>
    </source>
</evidence>
<evidence type="ECO:0000313" key="5">
    <source>
        <dbReference type="EMBL" id="AOS96503.1"/>
    </source>
</evidence>
<evidence type="ECO:0000259" key="4">
    <source>
        <dbReference type="PROSITE" id="PS50949"/>
    </source>
</evidence>